<reference evidence="1" key="2">
    <citation type="submission" date="2019-02" db="EMBL/GenBank/DDBJ databases">
        <authorList>
            <person name="Chen S.-C."/>
            <person name="Chien H.-H."/>
            <person name="Lai M.-C."/>
        </authorList>
    </citation>
    <scope>NUCLEOTIDE SEQUENCE</scope>
    <source>
        <strain evidence="1">N2F9704</strain>
    </source>
</reference>
<proteinExistence type="predicted"/>
<evidence type="ECO:0000313" key="2">
    <source>
        <dbReference type="Proteomes" id="UP001042704"/>
    </source>
</evidence>
<name>A0A8A3S380_9EURY</name>
<evidence type="ECO:0000313" key="1">
    <source>
        <dbReference type="EMBL" id="QSZ66595.1"/>
    </source>
</evidence>
<gene>
    <name evidence="1" type="ORF">RJ40_03320</name>
</gene>
<dbReference type="GeneID" id="76423359"/>
<dbReference type="SUPFAM" id="SSF82171">
    <property type="entry name" value="DPP6 N-terminal domain-like"/>
    <property type="match status" value="1"/>
</dbReference>
<dbReference type="KEGG" id="maqe:RJ40_03320"/>
<keyword evidence="2" id="KW-1185">Reference proteome</keyword>
<dbReference type="AlphaFoldDB" id="A0A8A3S380"/>
<dbReference type="EMBL" id="CP036172">
    <property type="protein sequence ID" value="QSZ66595.1"/>
    <property type="molecule type" value="Genomic_DNA"/>
</dbReference>
<protein>
    <recommendedName>
        <fullName evidence="3">PQQ-binding-like beta-propeller repeat protein</fullName>
    </recommendedName>
</protein>
<evidence type="ECO:0008006" key="3">
    <source>
        <dbReference type="Google" id="ProtNLM"/>
    </source>
</evidence>
<dbReference type="PANTHER" id="PTHR42754:SF1">
    <property type="entry name" value="LIPOPROTEIN"/>
    <property type="match status" value="1"/>
</dbReference>
<sequence length="351" mass="38005">MSSVDLIPVALLSAEDGGYLQVVNAVTYLPEDDPTSATILTRAGADGSTCWTTSMDGRPRAAVSAPDGGWVVAGSNQRKAWVTKFVDDGTLQWERVNTWEDDSEILAIACTADGGFVFSGNLDNQSIEENQKSEIYLSHLDADGVPVLETSCVVSRGDIWDCVTGIADADDTLFIITTSSRITTDPNGTVLSVERWPHDFSAAFPVQDGFVVAGSVLHNHRWVQTLIKMDPDGSIIWERQYEELEPATIDGLVEGSHGEIVAFGTCSYNRTCPPFTESVTDSLVMVFGPDGELRGQKTSGYPGIDMGRGIVTTDDGYLLLAEYVTPLEKIDEYNLRFLASGTALFPVSGRR</sequence>
<reference evidence="1" key="1">
    <citation type="journal article" date="2001" name="Int. J. Syst. Evol. Microbiol.">
        <title>Methanofollis aquaemaris sp. nov., a methanogen isolated from an aquaculture fish pond.</title>
        <authorList>
            <person name="Lai M.C."/>
            <person name="Chen S.C."/>
        </authorList>
    </citation>
    <scope>NUCLEOTIDE SEQUENCE</scope>
    <source>
        <strain evidence="1">N2F9704</strain>
    </source>
</reference>
<organism evidence="1 2">
    <name type="scientific">Methanofollis aquaemaris</name>
    <dbReference type="NCBI Taxonomy" id="126734"/>
    <lineage>
        <taxon>Archaea</taxon>
        <taxon>Methanobacteriati</taxon>
        <taxon>Methanobacteriota</taxon>
        <taxon>Stenosarchaea group</taxon>
        <taxon>Methanomicrobia</taxon>
        <taxon>Methanomicrobiales</taxon>
        <taxon>Methanomicrobiaceae</taxon>
        <taxon>Methanofollis</taxon>
    </lineage>
</organism>
<dbReference type="RefSeq" id="WP_265581945.1">
    <property type="nucleotide sequence ID" value="NZ_CP036172.1"/>
</dbReference>
<dbReference type="Proteomes" id="UP001042704">
    <property type="component" value="Chromosome"/>
</dbReference>
<accession>A0A8A3S380</accession>
<dbReference type="PANTHER" id="PTHR42754">
    <property type="entry name" value="ENDOGLUCANASE"/>
    <property type="match status" value="1"/>
</dbReference>